<dbReference type="AlphaFoldDB" id="K4KH11"/>
<proteinExistence type="predicted"/>
<keyword evidence="2" id="KW-1185">Reference proteome</keyword>
<sequence>MNVKTRKIITVSALAVVLCLLAVGAAATLLCWLTPSVSVMNLSATTLSNVALELPSNRWDLEDLAPGNHSHVFYDANQSDGTYTIKLQQDGKILTLQCGYVTHSEWGKRMQIRISDQGKIECQEKHRY</sequence>
<reference evidence="1 2" key="1">
    <citation type="journal article" date="2013" name="Genome Announc.">
        <title>Complete genome sequence of Simiduia agarivorans SA1(T), a marine bacterium able to degrade a variety of polysaccharides.</title>
        <authorList>
            <person name="Lin S.Y."/>
            <person name="Shieh W.Y."/>
            <person name="Chen J.S."/>
            <person name="Tang S.L."/>
        </authorList>
    </citation>
    <scope>NUCLEOTIDE SEQUENCE [LARGE SCALE GENOMIC DNA]</scope>
    <source>
        <strain evidence="2">DSM 21679 / JCM 13881 / BCRC 17597 / SA1</strain>
    </source>
</reference>
<organism evidence="1 2">
    <name type="scientific">Simiduia agarivorans (strain DSM 21679 / JCM 13881 / BCRC 17597 / SA1)</name>
    <dbReference type="NCBI Taxonomy" id="1117647"/>
    <lineage>
        <taxon>Bacteria</taxon>
        <taxon>Pseudomonadati</taxon>
        <taxon>Pseudomonadota</taxon>
        <taxon>Gammaproteobacteria</taxon>
        <taxon>Cellvibrionales</taxon>
        <taxon>Cellvibrionaceae</taxon>
        <taxon>Simiduia</taxon>
    </lineage>
</organism>
<dbReference type="KEGG" id="saga:M5M_05985"/>
<dbReference type="OrthoDB" id="6388009at2"/>
<evidence type="ECO:0000313" key="2">
    <source>
        <dbReference type="Proteomes" id="UP000000466"/>
    </source>
</evidence>
<dbReference type="HOGENOM" id="CLU_1958092_0_0_6"/>
<evidence type="ECO:0000313" key="1">
    <source>
        <dbReference type="EMBL" id="AFU98394.1"/>
    </source>
</evidence>
<protein>
    <submittedName>
        <fullName evidence="1">Uncharacterized protein</fullName>
    </submittedName>
</protein>
<dbReference type="EMBL" id="CP003746">
    <property type="protein sequence ID" value="AFU98394.1"/>
    <property type="molecule type" value="Genomic_DNA"/>
</dbReference>
<dbReference type="eggNOG" id="ENOG5032YVD">
    <property type="taxonomic scope" value="Bacteria"/>
</dbReference>
<name>K4KH11_SIMAS</name>
<dbReference type="Proteomes" id="UP000000466">
    <property type="component" value="Chromosome"/>
</dbReference>
<accession>K4KH11</accession>
<dbReference type="STRING" id="1117647.M5M_05985"/>
<dbReference type="RefSeq" id="WP_015046567.1">
    <property type="nucleotide sequence ID" value="NC_018868.3"/>
</dbReference>
<gene>
    <name evidence="1" type="ordered locus">M5M_05985</name>
</gene>